<feature type="region of interest" description="Disordered" evidence="11">
    <location>
        <begin position="56"/>
        <end position="92"/>
    </location>
</feature>
<evidence type="ECO:0000256" key="1">
    <source>
        <dbReference type="ARBA" id="ARBA00004123"/>
    </source>
</evidence>
<accession>A0A6J2W005</accession>
<evidence type="ECO:0000256" key="6">
    <source>
        <dbReference type="ARBA" id="ARBA00022853"/>
    </source>
</evidence>
<dbReference type="FunCoup" id="A0A6J2W005">
    <property type="interactions" value="9"/>
</dbReference>
<dbReference type="CDD" id="cd10163">
    <property type="entry name" value="ClassIIa_HDAC9_Gln-rich-N"/>
    <property type="match status" value="1"/>
</dbReference>
<feature type="compositionally biased region" description="Low complexity" evidence="11">
    <location>
        <begin position="56"/>
        <end position="70"/>
    </location>
</feature>
<keyword evidence="13" id="KW-1185">Reference proteome</keyword>
<gene>
    <name evidence="14" type="primary">hdac9b</name>
</gene>
<organism evidence="13 14">
    <name type="scientific">Chanos chanos</name>
    <name type="common">Milkfish</name>
    <name type="synonym">Mugil chanos</name>
    <dbReference type="NCBI Taxonomy" id="29144"/>
    <lineage>
        <taxon>Eukaryota</taxon>
        <taxon>Metazoa</taxon>
        <taxon>Chordata</taxon>
        <taxon>Craniata</taxon>
        <taxon>Vertebrata</taxon>
        <taxon>Euteleostomi</taxon>
        <taxon>Actinopterygii</taxon>
        <taxon>Neopterygii</taxon>
        <taxon>Teleostei</taxon>
        <taxon>Ostariophysi</taxon>
        <taxon>Gonorynchiformes</taxon>
        <taxon>Chanidae</taxon>
        <taxon>Chanos</taxon>
    </lineage>
</organism>
<dbReference type="OrthoDB" id="5232919at2759"/>
<dbReference type="InterPro" id="IPR024643">
    <property type="entry name" value="Hist_deacetylase_Gln_rich_N"/>
</dbReference>
<dbReference type="Gene3D" id="6.10.250.1550">
    <property type="match status" value="1"/>
</dbReference>
<dbReference type="PANTHER" id="PTHR45364:SF11">
    <property type="entry name" value="HISTONE DEACETYLASE 9"/>
    <property type="match status" value="1"/>
</dbReference>
<keyword evidence="9" id="KW-0539">Nucleus</keyword>
<dbReference type="CTD" id="393789"/>
<feature type="compositionally biased region" description="Low complexity" evidence="11">
    <location>
        <begin position="238"/>
        <end position="251"/>
    </location>
</feature>
<feature type="compositionally biased region" description="Basic and acidic residues" evidence="11">
    <location>
        <begin position="71"/>
        <end position="92"/>
    </location>
</feature>
<dbReference type="GO" id="GO:0141221">
    <property type="term" value="F:histone deacetylase activity, hydrolytic mechanism"/>
    <property type="evidence" value="ECO:0007669"/>
    <property type="project" value="UniProtKB-EC"/>
</dbReference>
<feature type="domain" description="Histone deacetylase glutamine rich N-terminal" evidence="12">
    <location>
        <begin position="7"/>
        <end position="94"/>
    </location>
</feature>
<dbReference type="PANTHER" id="PTHR45364">
    <property type="entry name" value="HISTONE DEACETYLASE 9-RELATED"/>
    <property type="match status" value="1"/>
</dbReference>
<evidence type="ECO:0000256" key="3">
    <source>
        <dbReference type="ARBA" id="ARBA00012111"/>
    </source>
</evidence>
<dbReference type="GeneID" id="115818288"/>
<evidence type="ECO:0000256" key="8">
    <source>
        <dbReference type="ARBA" id="ARBA00023163"/>
    </source>
</evidence>
<evidence type="ECO:0000259" key="12">
    <source>
        <dbReference type="Pfam" id="PF12203"/>
    </source>
</evidence>
<dbReference type="Pfam" id="PF12203">
    <property type="entry name" value="HDAC4_Gln"/>
    <property type="match status" value="1"/>
</dbReference>
<feature type="region of interest" description="Disordered" evidence="11">
    <location>
        <begin position="168"/>
        <end position="195"/>
    </location>
</feature>
<dbReference type="InParanoid" id="A0A6J2W005"/>
<evidence type="ECO:0000256" key="4">
    <source>
        <dbReference type="ARBA" id="ARBA00022491"/>
    </source>
</evidence>
<feature type="region of interest" description="Disordered" evidence="11">
    <location>
        <begin position="238"/>
        <end position="273"/>
    </location>
</feature>
<keyword evidence="7" id="KW-0805">Transcription regulation</keyword>
<protein>
    <recommendedName>
        <fullName evidence="3">histone deacetylase</fullName>
        <ecNumber evidence="3">3.5.1.98</ecNumber>
    </recommendedName>
</protein>
<dbReference type="EC" id="3.5.1.98" evidence="3"/>
<feature type="compositionally biased region" description="Acidic residues" evidence="11">
    <location>
        <begin position="458"/>
        <end position="469"/>
    </location>
</feature>
<evidence type="ECO:0000256" key="10">
    <source>
        <dbReference type="ARBA" id="ARBA00048287"/>
    </source>
</evidence>
<evidence type="ECO:0000256" key="2">
    <source>
        <dbReference type="ARBA" id="ARBA00007738"/>
    </source>
</evidence>
<evidence type="ECO:0000256" key="5">
    <source>
        <dbReference type="ARBA" id="ARBA00022801"/>
    </source>
</evidence>
<proteinExistence type="inferred from homology"/>
<feature type="region of interest" description="Disordered" evidence="11">
    <location>
        <begin position="304"/>
        <end position="334"/>
    </location>
</feature>
<keyword evidence="6" id="KW-0156">Chromatin regulator</keyword>
<comment type="catalytic activity">
    <reaction evidence="10">
        <text>N(6)-acetyl-L-lysyl-[histone] + H2O = L-lysyl-[histone] + acetate</text>
        <dbReference type="Rhea" id="RHEA:58196"/>
        <dbReference type="Rhea" id="RHEA-COMP:9845"/>
        <dbReference type="Rhea" id="RHEA-COMP:11338"/>
        <dbReference type="ChEBI" id="CHEBI:15377"/>
        <dbReference type="ChEBI" id="CHEBI:29969"/>
        <dbReference type="ChEBI" id="CHEBI:30089"/>
        <dbReference type="ChEBI" id="CHEBI:61930"/>
        <dbReference type="EC" id="3.5.1.98"/>
    </reaction>
</comment>
<keyword evidence="5" id="KW-0378">Hydrolase</keyword>
<feature type="compositionally biased region" description="Basic and acidic residues" evidence="11">
    <location>
        <begin position="179"/>
        <end position="190"/>
    </location>
</feature>
<sequence length="551" mass="62034">MPSLGSDPSVWEQQLQEELLLIQKQQQIQKQRLISQFQERHQNLIRQHQAQLQEHQRLQQEVQAMKQQQEQMERERRLEEQSREQELEKHHREQPVLLLKGKERSRESAVVSTEVKQKLQEFLLSKSTKDSSPSGVPHTLTHQPKLWCTTSYHVSLDRGFLPLAGMSPSHIQPMPPTPESRDDFPLRKTASEPNLKVRSRLKQKVAERRSSPLLKRREGNVMTPFKKRALELFEFTVSSSVPGSSPSSPSGACGALGTENGPSSLPTTTHREVRSLGPEGSVSILSLHTSPSLPNITLGLTAAPSPVSVPQGMQHESSEDGAQPDVPTQLLGSAGLPIPMETKVSNSHQALLQHLLQKEQLRQQNILSNGQGSLHPPSPLALSERPSYSTRPKLPRHRPLNRTRSAPLPQSTLAQLVLQQQHQNFLEKQKRFHQQVVIHKILSKSIEQLRQPSSNLPESEEEEEEEEESHCEAMQQDCSPSGGVIRNYSPTNHYGRLSPADSSPHTHPEVIKVKDEPIDMEEDDIANGSRAQTQSLYLEQVKTRQVIKAMI</sequence>
<keyword evidence="8" id="KW-0804">Transcription</keyword>
<dbReference type="AlphaFoldDB" id="A0A6J2W005"/>
<feature type="region of interest" description="Disordered" evidence="11">
    <location>
        <begin position="368"/>
        <end position="406"/>
    </location>
</feature>
<evidence type="ECO:0000313" key="14">
    <source>
        <dbReference type="RefSeq" id="XP_030637494.1"/>
    </source>
</evidence>
<comment type="subcellular location">
    <subcellularLocation>
        <location evidence="1">Nucleus</location>
    </subcellularLocation>
</comment>
<dbReference type="GO" id="GO:0005634">
    <property type="term" value="C:nucleus"/>
    <property type="evidence" value="ECO:0007669"/>
    <property type="project" value="UniProtKB-SubCell"/>
</dbReference>
<feature type="region of interest" description="Disordered" evidence="11">
    <location>
        <begin position="449"/>
        <end position="509"/>
    </location>
</feature>
<evidence type="ECO:0000256" key="11">
    <source>
        <dbReference type="SAM" id="MobiDB-lite"/>
    </source>
</evidence>
<evidence type="ECO:0000256" key="7">
    <source>
        <dbReference type="ARBA" id="ARBA00023015"/>
    </source>
</evidence>
<reference evidence="14" key="1">
    <citation type="submission" date="2025-08" db="UniProtKB">
        <authorList>
            <consortium name="RefSeq"/>
        </authorList>
    </citation>
    <scope>IDENTIFICATION</scope>
</reference>
<name>A0A6J2W005_CHACN</name>
<dbReference type="RefSeq" id="XP_030637494.1">
    <property type="nucleotide sequence ID" value="XM_030781634.1"/>
</dbReference>
<comment type="similarity">
    <text evidence="2">Belongs to the histone deacetylase family. HD type 2 subfamily.</text>
</comment>
<evidence type="ECO:0000256" key="9">
    <source>
        <dbReference type="ARBA" id="ARBA00023242"/>
    </source>
</evidence>
<keyword evidence="4" id="KW-0678">Repressor</keyword>
<dbReference type="Proteomes" id="UP000504632">
    <property type="component" value="Chromosome 8"/>
</dbReference>
<evidence type="ECO:0000313" key="13">
    <source>
        <dbReference type="Proteomes" id="UP000504632"/>
    </source>
</evidence>